<dbReference type="Proteomes" id="UP000231094">
    <property type="component" value="Unassembled WGS sequence"/>
</dbReference>
<name>A0A2N9Y3F3_9NEIS</name>
<sequence>MSTFLKKLFGGKEKITDQYTTELSEPELTIARANNEIQLRTQIAIDTWGLDTAEWCADLNTGTITFVNDEKKLMVTAPVQVVGTYNTEDNTWLWGWDHPSVSESLRVAAQKVRDFGTEYHLEKLTTRKIMISMDDAWEFAALACYLSGGEGCYTGSAATTKIFMVYGTVAISNKD</sequence>
<dbReference type="Pfam" id="PF21813">
    <property type="entry name" value="DUF6882"/>
    <property type="match status" value="1"/>
</dbReference>
<dbReference type="AlphaFoldDB" id="A0A2N9Y3F3"/>
<protein>
    <submittedName>
        <fullName evidence="1">Uncharacterized protein</fullName>
    </submittedName>
</protein>
<comment type="caution">
    <text evidence="1">The sequence shown here is derived from an EMBL/GenBank/DDBJ whole genome shotgun (WGS) entry which is preliminary data.</text>
</comment>
<organism evidence="1 2">
    <name type="scientific">Snodgrassella alvi</name>
    <dbReference type="NCBI Taxonomy" id="1196083"/>
    <lineage>
        <taxon>Bacteria</taxon>
        <taxon>Pseudomonadati</taxon>
        <taxon>Pseudomonadota</taxon>
        <taxon>Betaproteobacteria</taxon>
        <taxon>Neisseriales</taxon>
        <taxon>Neisseriaceae</taxon>
        <taxon>Snodgrassella</taxon>
    </lineage>
</organism>
<evidence type="ECO:0000313" key="1">
    <source>
        <dbReference type="EMBL" id="PIT61990.1"/>
    </source>
</evidence>
<dbReference type="InterPro" id="IPR049249">
    <property type="entry name" value="DUF6882"/>
</dbReference>
<evidence type="ECO:0000313" key="2">
    <source>
        <dbReference type="Proteomes" id="UP000231094"/>
    </source>
</evidence>
<accession>A0A2N9Y3F3</accession>
<reference evidence="1 2" key="1">
    <citation type="journal article" date="2017" name="MBio">
        <title>Type VI secretion-mediated competition in the bee gut microbiome.</title>
        <authorList>
            <person name="Steele M.I."/>
            <person name="Kwong W.K."/>
            <person name="Powell J.E."/>
            <person name="Whiteley M."/>
            <person name="Moran N.A."/>
        </authorList>
    </citation>
    <scope>NUCLEOTIDE SEQUENCE [LARGE SCALE GENOMIC DNA]</scope>
    <source>
        <strain evidence="1 2">PEB0171</strain>
    </source>
</reference>
<gene>
    <name evidence="1" type="ORF">BHC47_05715</name>
</gene>
<dbReference type="EMBL" id="MEIV01000053">
    <property type="protein sequence ID" value="PIT61990.1"/>
    <property type="molecule type" value="Genomic_DNA"/>
</dbReference>
<dbReference type="RefSeq" id="WP_100115763.1">
    <property type="nucleotide sequence ID" value="NZ_MEIV01000053.1"/>
</dbReference>
<proteinExistence type="predicted"/>